<feature type="domain" description="CR-type" evidence="8">
    <location>
        <begin position="130"/>
        <end position="215"/>
    </location>
</feature>
<reference evidence="10" key="1">
    <citation type="submission" date="2021-01" db="EMBL/GenBank/DDBJ databases">
        <authorList>
            <person name="Corre E."/>
            <person name="Pelletier E."/>
            <person name="Niang G."/>
            <person name="Scheremetjew M."/>
            <person name="Finn R."/>
            <person name="Kale V."/>
            <person name="Holt S."/>
            <person name="Cochrane G."/>
            <person name="Meng A."/>
            <person name="Brown T."/>
            <person name="Cohen L."/>
        </authorList>
    </citation>
    <scope>NUCLEOTIDE SEQUENCE</scope>
    <source>
        <strain evidence="10">CCMP644</strain>
    </source>
</reference>
<keyword evidence="4 5" id="KW-0862">Zinc</keyword>
<keyword evidence="3 5" id="KW-0863">Zinc-finger</keyword>
<dbReference type="InterPro" id="IPR044713">
    <property type="entry name" value="DNJA1/2-like"/>
</dbReference>
<dbReference type="Pfam" id="PF01556">
    <property type="entry name" value="DnaJ_C"/>
    <property type="match status" value="1"/>
</dbReference>
<dbReference type="CDD" id="cd10719">
    <property type="entry name" value="DnaJ_zf"/>
    <property type="match status" value="1"/>
</dbReference>
<dbReference type="InterPro" id="IPR002939">
    <property type="entry name" value="DnaJ_C"/>
</dbReference>
<name>A0A6U4Y5A6_HEMAN</name>
<evidence type="ECO:0000313" key="10">
    <source>
        <dbReference type="EMBL" id="CAD8967251.1"/>
    </source>
</evidence>
<evidence type="ECO:0000256" key="4">
    <source>
        <dbReference type="ARBA" id="ARBA00022833"/>
    </source>
</evidence>
<feature type="compositionally biased region" description="Basic and acidic residues" evidence="6">
    <location>
        <begin position="371"/>
        <end position="383"/>
    </location>
</feature>
<dbReference type="PROSITE" id="PS50076">
    <property type="entry name" value="DNAJ_2"/>
    <property type="match status" value="1"/>
</dbReference>
<feature type="region of interest" description="Disordered" evidence="6">
    <location>
        <begin position="358"/>
        <end position="410"/>
    </location>
</feature>
<dbReference type="PRINTS" id="PR00625">
    <property type="entry name" value="JDOMAIN"/>
</dbReference>
<evidence type="ECO:0000256" key="6">
    <source>
        <dbReference type="SAM" id="MobiDB-lite"/>
    </source>
</evidence>
<feature type="domain" description="J" evidence="7">
    <location>
        <begin position="16"/>
        <end position="77"/>
    </location>
</feature>
<feature type="zinc finger region" description="CR-type" evidence="5">
    <location>
        <begin position="130"/>
        <end position="215"/>
    </location>
</feature>
<dbReference type="CDD" id="cd10747">
    <property type="entry name" value="DnaJ_C"/>
    <property type="match status" value="1"/>
</dbReference>
<dbReference type="Gene3D" id="2.60.260.20">
    <property type="entry name" value="Urease metallochaperone UreE, N-terminal domain"/>
    <property type="match status" value="2"/>
</dbReference>
<dbReference type="FunFam" id="2.60.260.20:FF:000003">
    <property type="entry name" value="DnaJ subfamily A member 2"/>
    <property type="match status" value="1"/>
</dbReference>
<dbReference type="InterPro" id="IPR001623">
    <property type="entry name" value="DnaJ_domain"/>
</dbReference>
<dbReference type="EMBL" id="HBFX01030581">
    <property type="protein sequence ID" value="CAD8967251.1"/>
    <property type="molecule type" value="Transcribed_RNA"/>
</dbReference>
<proteinExistence type="inferred from homology"/>
<evidence type="ECO:0000256" key="1">
    <source>
        <dbReference type="ARBA" id="ARBA00022723"/>
    </source>
</evidence>
<dbReference type="Pfam" id="PF00226">
    <property type="entry name" value="DnaJ"/>
    <property type="match status" value="1"/>
</dbReference>
<dbReference type="GO" id="GO:0006457">
    <property type="term" value="P:protein folding"/>
    <property type="evidence" value="ECO:0007669"/>
    <property type="project" value="InterPro"/>
</dbReference>
<dbReference type="InterPro" id="IPR008971">
    <property type="entry name" value="HSP40/DnaJ_pept-bd"/>
</dbReference>
<evidence type="ECO:0000256" key="2">
    <source>
        <dbReference type="ARBA" id="ARBA00022737"/>
    </source>
</evidence>
<organism evidence="10">
    <name type="scientific">Hemiselmis andersenii</name>
    <name type="common">Cryptophyte alga</name>
    <dbReference type="NCBI Taxonomy" id="464988"/>
    <lineage>
        <taxon>Eukaryota</taxon>
        <taxon>Cryptophyceae</taxon>
        <taxon>Cryptomonadales</taxon>
        <taxon>Hemiselmidaceae</taxon>
        <taxon>Hemiselmis</taxon>
    </lineage>
</organism>
<gene>
    <name evidence="9" type="ORF">HAND00432_LOCUS18432</name>
    <name evidence="10" type="ORF">HAND00432_LOCUS18441</name>
</gene>
<dbReference type="GO" id="GO:0009408">
    <property type="term" value="P:response to heat"/>
    <property type="evidence" value="ECO:0007669"/>
    <property type="project" value="InterPro"/>
</dbReference>
<evidence type="ECO:0008006" key="11">
    <source>
        <dbReference type="Google" id="ProtNLM"/>
    </source>
</evidence>
<dbReference type="GO" id="GO:0030544">
    <property type="term" value="F:Hsp70 protein binding"/>
    <property type="evidence" value="ECO:0007669"/>
    <property type="project" value="InterPro"/>
</dbReference>
<dbReference type="EMBL" id="HBFX01030570">
    <property type="protein sequence ID" value="CAD8967236.1"/>
    <property type="molecule type" value="Transcribed_RNA"/>
</dbReference>
<dbReference type="Gene3D" id="2.10.230.10">
    <property type="entry name" value="Heat shock protein DnaJ, cysteine-rich domain"/>
    <property type="match status" value="1"/>
</dbReference>
<evidence type="ECO:0000313" key="9">
    <source>
        <dbReference type="EMBL" id="CAD8967236.1"/>
    </source>
</evidence>
<dbReference type="FunFam" id="2.10.230.10:FF:000001">
    <property type="entry name" value="DnaJ subfamily A member 2"/>
    <property type="match status" value="1"/>
</dbReference>
<dbReference type="SMART" id="SM00271">
    <property type="entry name" value="DnaJ"/>
    <property type="match status" value="1"/>
</dbReference>
<evidence type="ECO:0000259" key="7">
    <source>
        <dbReference type="PROSITE" id="PS50076"/>
    </source>
</evidence>
<dbReference type="GO" id="GO:0008270">
    <property type="term" value="F:zinc ion binding"/>
    <property type="evidence" value="ECO:0007669"/>
    <property type="project" value="UniProtKB-KW"/>
</dbReference>
<dbReference type="SUPFAM" id="SSF49493">
    <property type="entry name" value="HSP40/DnaJ peptide-binding domain"/>
    <property type="match status" value="2"/>
</dbReference>
<dbReference type="CDD" id="cd06257">
    <property type="entry name" value="DnaJ"/>
    <property type="match status" value="1"/>
</dbReference>
<dbReference type="Pfam" id="PF00684">
    <property type="entry name" value="DnaJ_CXXCXGXG"/>
    <property type="match status" value="1"/>
</dbReference>
<sequence length="410" mass="44402">MGGMGGRSRGNVDNTSLYEALGVSKTASDAEIKKAYRKLAVKHHPDKGGDEQTFKELTKAYEILSSEEKRKLYDEGGEEAVEQGGGGMHDAHDIFSSFFGGGGRRGPRGPKKGEDLVHQIGTTLESMYNGKTVKMQLSRNVICSVCEGSGSKEKGANTTCSDCDGHGVRLVTRQIAPGMIQQMQQQCPACEGKGTTIKPKDRCKECSGKKVKPEKKVIEVQIDKGMKHGQKITLSGAADEAPGQQPGDIVFVIAQKEHAKFMRKGDDLLMTQKIMLSEALCGTKFVIEQLDGRQLLVATEPGAVIKPGDVKAIEDEGMPMYKNPFVKGKLYIKFDVEFPDDASLDAAALAALTKALPPPAKLPAVSDEHEEVTMHKADLEHLGRNAHGQQHQDDDDEDGRGGQRVQCAQQ</sequence>
<evidence type="ECO:0000256" key="5">
    <source>
        <dbReference type="PROSITE-ProRule" id="PRU00546"/>
    </source>
</evidence>
<dbReference type="InterPro" id="IPR036410">
    <property type="entry name" value="HSP_DnaJ_Cys-rich_dom_sf"/>
</dbReference>
<dbReference type="InterPro" id="IPR001305">
    <property type="entry name" value="HSP_DnaJ_Cys-rich_dom"/>
</dbReference>
<dbReference type="SUPFAM" id="SSF57938">
    <property type="entry name" value="DnaJ/Hsp40 cysteine-rich domain"/>
    <property type="match status" value="1"/>
</dbReference>
<dbReference type="InterPro" id="IPR036869">
    <property type="entry name" value="J_dom_sf"/>
</dbReference>
<accession>A0A6U4Y5A6</accession>
<dbReference type="InterPro" id="IPR012724">
    <property type="entry name" value="DnaJ"/>
</dbReference>
<keyword evidence="1 5" id="KW-0479">Metal-binding</keyword>
<dbReference type="SUPFAM" id="SSF46565">
    <property type="entry name" value="Chaperone J-domain"/>
    <property type="match status" value="1"/>
</dbReference>
<keyword evidence="2" id="KW-0677">Repeat</keyword>
<dbReference type="AlphaFoldDB" id="A0A6U4Y5A6"/>
<dbReference type="PANTHER" id="PTHR43888">
    <property type="entry name" value="DNAJ-LIKE-2, ISOFORM A-RELATED"/>
    <property type="match status" value="1"/>
</dbReference>
<evidence type="ECO:0000256" key="3">
    <source>
        <dbReference type="ARBA" id="ARBA00022771"/>
    </source>
</evidence>
<dbReference type="HAMAP" id="MF_01152">
    <property type="entry name" value="DnaJ"/>
    <property type="match status" value="1"/>
</dbReference>
<protein>
    <recommendedName>
        <fullName evidence="11">J domain-containing protein</fullName>
    </recommendedName>
</protein>
<dbReference type="FunFam" id="1.10.287.110:FF:000041">
    <property type="entry name" value="Chaperone protein DNAj, putative"/>
    <property type="match status" value="1"/>
</dbReference>
<dbReference type="Gene3D" id="1.10.287.110">
    <property type="entry name" value="DnaJ domain"/>
    <property type="match status" value="1"/>
</dbReference>
<dbReference type="GO" id="GO:0051082">
    <property type="term" value="F:unfolded protein binding"/>
    <property type="evidence" value="ECO:0007669"/>
    <property type="project" value="InterPro"/>
</dbReference>
<evidence type="ECO:0000259" key="8">
    <source>
        <dbReference type="PROSITE" id="PS51188"/>
    </source>
</evidence>
<dbReference type="GO" id="GO:0005524">
    <property type="term" value="F:ATP binding"/>
    <property type="evidence" value="ECO:0007669"/>
    <property type="project" value="InterPro"/>
</dbReference>
<dbReference type="PROSITE" id="PS51188">
    <property type="entry name" value="ZF_CR"/>
    <property type="match status" value="1"/>
</dbReference>